<organism evidence="1 2">
    <name type="scientific">Alteromonas mediterranea</name>
    <dbReference type="NCBI Taxonomy" id="314275"/>
    <lineage>
        <taxon>Bacteria</taxon>
        <taxon>Pseudomonadati</taxon>
        <taxon>Pseudomonadota</taxon>
        <taxon>Gammaproteobacteria</taxon>
        <taxon>Alteromonadales</taxon>
        <taxon>Alteromonadaceae</taxon>
        <taxon>Alteromonas/Salinimonas group</taxon>
        <taxon>Alteromonas</taxon>
    </lineage>
</organism>
<gene>
    <name evidence="1" type="ORF">BM524_21230</name>
</gene>
<keyword evidence="1" id="KW-0614">Plasmid</keyword>
<dbReference type="RefSeq" id="WP_071961052.1">
    <property type="nucleotide sequence ID" value="NZ_CP018025.1"/>
</dbReference>
<protein>
    <submittedName>
        <fullName evidence="1">Uncharacterized protein</fullName>
    </submittedName>
</protein>
<evidence type="ECO:0000313" key="2">
    <source>
        <dbReference type="Proteomes" id="UP000182101"/>
    </source>
</evidence>
<reference evidence="1 2" key="1">
    <citation type="submission" date="2016-11" db="EMBL/GenBank/DDBJ databases">
        <title>Networking in microbes: conjugative elements and plasmids in the genus Alteromonas.</title>
        <authorList>
            <person name="Lopez-Perez M."/>
            <person name="Ramon-Marco N."/>
            <person name="Rodriguez-Valera F."/>
        </authorList>
    </citation>
    <scope>NUCLEOTIDE SEQUENCE [LARGE SCALE GENOMIC DNA]</scope>
    <source>
        <strain evidence="1 2">CP48</strain>
        <plasmid evidence="2">pamcp48-600</plasmid>
    </source>
</reference>
<dbReference type="EMBL" id="CP018025">
    <property type="protein sequence ID" value="APD92427.1"/>
    <property type="molecule type" value="Genomic_DNA"/>
</dbReference>
<dbReference type="AlphaFoldDB" id="A0AAC9JFY2"/>
<evidence type="ECO:0000313" key="1">
    <source>
        <dbReference type="EMBL" id="APD92427.1"/>
    </source>
</evidence>
<geneLocation type="plasmid" evidence="2">
    <name>pamcp48-600</name>
</geneLocation>
<accession>A0AAC9JFY2</accession>
<sequence>MVYLGIGADIGLSSSEADVLKDIGECLALAGWALRTGGRSDVEDKLLDGASLVDRTKTEVITPTPYYRHYTPLTTGVNPVTQLDEKIQSKALSMLVASPDKLSYKSIQQRIMLSTAGALIFGPKLNTPVRFAITWIRNEDSQNRLKSLDSPIYSTLADREIPIFNLGKQEHMTRIESFVKAQMKRVASF</sequence>
<name>A0AAC9JFY2_9ALTE</name>
<proteinExistence type="predicted"/>
<dbReference type="Proteomes" id="UP000182101">
    <property type="component" value="Plasmid pAMCP48-600"/>
</dbReference>